<accession>A0A392MUU9</accession>
<name>A0A392MUU9_9FABA</name>
<dbReference type="AlphaFoldDB" id="A0A392MUU9"/>
<reference evidence="1 2" key="1">
    <citation type="journal article" date="2018" name="Front. Plant Sci.">
        <title>Red Clover (Trifolium pratense) and Zigzag Clover (T. medium) - A Picture of Genomic Similarities and Differences.</title>
        <authorList>
            <person name="Dluhosova J."/>
            <person name="Istvanek J."/>
            <person name="Nedelnik J."/>
            <person name="Repkova J."/>
        </authorList>
    </citation>
    <scope>NUCLEOTIDE SEQUENCE [LARGE SCALE GENOMIC DNA]</scope>
    <source>
        <strain evidence="2">cv. 10/8</strain>
        <tissue evidence="1">Leaf</tissue>
    </source>
</reference>
<protein>
    <submittedName>
        <fullName evidence="1">Uncharacterized protein</fullName>
    </submittedName>
</protein>
<organism evidence="1 2">
    <name type="scientific">Trifolium medium</name>
    <dbReference type="NCBI Taxonomy" id="97028"/>
    <lineage>
        <taxon>Eukaryota</taxon>
        <taxon>Viridiplantae</taxon>
        <taxon>Streptophyta</taxon>
        <taxon>Embryophyta</taxon>
        <taxon>Tracheophyta</taxon>
        <taxon>Spermatophyta</taxon>
        <taxon>Magnoliopsida</taxon>
        <taxon>eudicotyledons</taxon>
        <taxon>Gunneridae</taxon>
        <taxon>Pentapetalae</taxon>
        <taxon>rosids</taxon>
        <taxon>fabids</taxon>
        <taxon>Fabales</taxon>
        <taxon>Fabaceae</taxon>
        <taxon>Papilionoideae</taxon>
        <taxon>50 kb inversion clade</taxon>
        <taxon>NPAAA clade</taxon>
        <taxon>Hologalegina</taxon>
        <taxon>IRL clade</taxon>
        <taxon>Trifolieae</taxon>
        <taxon>Trifolium</taxon>
    </lineage>
</organism>
<dbReference type="EMBL" id="LXQA010019100">
    <property type="protein sequence ID" value="MCH90805.1"/>
    <property type="molecule type" value="Genomic_DNA"/>
</dbReference>
<evidence type="ECO:0000313" key="2">
    <source>
        <dbReference type="Proteomes" id="UP000265520"/>
    </source>
</evidence>
<evidence type="ECO:0000313" key="1">
    <source>
        <dbReference type="EMBL" id="MCH90805.1"/>
    </source>
</evidence>
<proteinExistence type="predicted"/>
<keyword evidence="2" id="KW-1185">Reference proteome</keyword>
<sequence>MLAKRADAAPSERVRQISLELALCRFDTTFEGSDPQVDLVAAKE</sequence>
<gene>
    <name evidence="1" type="ORF">A2U01_0011728</name>
</gene>
<comment type="caution">
    <text evidence="1">The sequence shown here is derived from an EMBL/GenBank/DDBJ whole genome shotgun (WGS) entry which is preliminary data.</text>
</comment>
<dbReference type="Proteomes" id="UP000265520">
    <property type="component" value="Unassembled WGS sequence"/>
</dbReference>